<dbReference type="PANTHER" id="PTHR30177">
    <property type="entry name" value="GLYCINE BETAINE/L-PROLINE TRANSPORT SYSTEM PERMEASE PROTEIN PROW"/>
    <property type="match status" value="1"/>
</dbReference>
<dbReference type="Gene3D" id="3.40.190.10">
    <property type="entry name" value="Periplasmic binding protein-like II"/>
    <property type="match status" value="1"/>
</dbReference>
<comment type="similarity">
    <text evidence="6">In the C-terminal section; belongs to the OsmX family.</text>
</comment>
<dbReference type="InterPro" id="IPR051204">
    <property type="entry name" value="ABC_transp_perm/SBD"/>
</dbReference>
<dbReference type="PANTHER" id="PTHR30177:SF4">
    <property type="entry name" value="OSMOPROTECTANT IMPORT PERMEASE PROTEIN OSMW"/>
    <property type="match status" value="1"/>
</dbReference>
<comment type="similarity">
    <text evidence="7">In the N-terminal section; belongs to the binding-protein-dependent transport system permease family.</text>
</comment>
<evidence type="ECO:0000256" key="6">
    <source>
        <dbReference type="ARBA" id="ARBA00035642"/>
    </source>
</evidence>
<sequence length="513" mass="56203">MKDFFLIKYGPEILQHTLEHLFLVGIAIGIAILVGIPLGILITRKTKLRQIILGIANVLQTIPSLALFGLLIPVPIIGGIGVVPAIVALTLYSFLPVIRNTYTGIIGVDPAIREAGKGMGMTDRQLLFQVEIPLAMGVILAGVRVATVIAIGIATIAAAIGAGGLGVFIFRGIATVNNQLILAGAVPSAFIALGADFALGWLEKQLTQQGEKKSVINRTFAIILSIFTLLFAGLIAFNYWQTPPTIVIGSKNFTEQVILGELLAQQIESHTKLKVDRRLNLGGTFICHEALKAGQIAGYVEYTGTSFTAILKQKPISNAQIVYDKVKQEYGQKFKLEVMQPLGFESTFAMIVRGEDAQRLQIKTLSEAAKYTPQWQAGFGQEFLERADGYSGLAKTYGLKFANIKQMELTLIYQALKEKKVDFIAASSTDGLIPVLNLVILADDKQYFPPYEAFPVFNQAILKKYPELRTAINQLTGLISTKEMQQMNYQVDNQSRPVEEVVREFIKSKPQLS</sequence>
<dbReference type="Pfam" id="PF00528">
    <property type="entry name" value="BPD_transp_1"/>
    <property type="match status" value="1"/>
</dbReference>
<comment type="similarity">
    <text evidence="8">Belongs to the binding-protein-dependent transport system permease family.</text>
</comment>
<keyword evidence="4 8" id="KW-1133">Transmembrane helix</keyword>
<evidence type="ECO:0000256" key="8">
    <source>
        <dbReference type="RuleBase" id="RU363032"/>
    </source>
</evidence>
<dbReference type="EMBL" id="JAECZC010000006">
    <property type="protein sequence ID" value="MBH8561596.1"/>
    <property type="molecule type" value="Genomic_DNA"/>
</dbReference>
<evidence type="ECO:0000256" key="7">
    <source>
        <dbReference type="ARBA" id="ARBA00035652"/>
    </source>
</evidence>
<evidence type="ECO:0000256" key="5">
    <source>
        <dbReference type="ARBA" id="ARBA00023136"/>
    </source>
</evidence>
<dbReference type="PROSITE" id="PS50928">
    <property type="entry name" value="ABC_TM1"/>
    <property type="match status" value="1"/>
</dbReference>
<feature type="transmembrane region" description="Helical" evidence="8">
    <location>
        <begin position="220"/>
        <end position="240"/>
    </location>
</feature>
<gene>
    <name evidence="10" type="ORF">I8748_05285</name>
</gene>
<accession>A0A8J7HL40</accession>
<protein>
    <submittedName>
        <fullName evidence="10">ABC transporter permease subunit</fullName>
    </submittedName>
</protein>
<evidence type="ECO:0000256" key="3">
    <source>
        <dbReference type="ARBA" id="ARBA00022692"/>
    </source>
</evidence>
<dbReference type="FunFam" id="1.10.3720.10:FF:000001">
    <property type="entry name" value="Glycine betaine ABC transporter, permease"/>
    <property type="match status" value="1"/>
</dbReference>
<dbReference type="InterPro" id="IPR007210">
    <property type="entry name" value="ABC_Gly_betaine_transp_sub-bd"/>
</dbReference>
<feature type="transmembrane region" description="Helical" evidence="8">
    <location>
        <begin position="51"/>
        <end position="70"/>
    </location>
</feature>
<feature type="transmembrane region" description="Helical" evidence="8">
    <location>
        <begin position="20"/>
        <end position="42"/>
    </location>
</feature>
<dbReference type="Gene3D" id="3.40.190.120">
    <property type="entry name" value="Osmoprotection protein (prox), domain 2"/>
    <property type="match status" value="1"/>
</dbReference>
<evidence type="ECO:0000259" key="9">
    <source>
        <dbReference type="PROSITE" id="PS50928"/>
    </source>
</evidence>
<evidence type="ECO:0000256" key="4">
    <source>
        <dbReference type="ARBA" id="ARBA00022989"/>
    </source>
</evidence>
<keyword evidence="11" id="KW-1185">Reference proteome</keyword>
<dbReference type="GO" id="GO:0022857">
    <property type="term" value="F:transmembrane transporter activity"/>
    <property type="evidence" value="ECO:0007669"/>
    <property type="project" value="InterPro"/>
</dbReference>
<dbReference type="CDD" id="cd06261">
    <property type="entry name" value="TM_PBP2"/>
    <property type="match status" value="1"/>
</dbReference>
<comment type="subcellular location">
    <subcellularLocation>
        <location evidence="8">Cell membrane</location>
        <topology evidence="8">Multi-pass membrane protein</topology>
    </subcellularLocation>
    <subcellularLocation>
        <location evidence="1">Membrane</location>
        <topology evidence="1">Multi-pass membrane protein</topology>
    </subcellularLocation>
</comment>
<dbReference type="Gene3D" id="1.10.3720.10">
    <property type="entry name" value="MetI-like"/>
    <property type="match status" value="1"/>
</dbReference>
<dbReference type="RefSeq" id="WP_198123605.1">
    <property type="nucleotide sequence ID" value="NZ_JAECZC010000006.1"/>
</dbReference>
<evidence type="ECO:0000256" key="2">
    <source>
        <dbReference type="ARBA" id="ARBA00022448"/>
    </source>
</evidence>
<dbReference type="GO" id="GO:0031460">
    <property type="term" value="P:glycine betaine transport"/>
    <property type="evidence" value="ECO:0007669"/>
    <property type="project" value="TreeGrafter"/>
</dbReference>
<comment type="caution">
    <text evidence="10">The sequence shown here is derived from an EMBL/GenBank/DDBJ whole genome shotgun (WGS) entry which is preliminary data.</text>
</comment>
<evidence type="ECO:0000256" key="1">
    <source>
        <dbReference type="ARBA" id="ARBA00004141"/>
    </source>
</evidence>
<dbReference type="SUPFAM" id="SSF161098">
    <property type="entry name" value="MetI-like"/>
    <property type="match status" value="1"/>
</dbReference>
<dbReference type="CDD" id="cd13613">
    <property type="entry name" value="PBP2_Opu_like_2"/>
    <property type="match status" value="1"/>
</dbReference>
<keyword evidence="2 8" id="KW-0813">Transport</keyword>
<name>A0A8J7HL40_9NOST</name>
<dbReference type="AlphaFoldDB" id="A0A8J7HL40"/>
<dbReference type="SUPFAM" id="SSF53850">
    <property type="entry name" value="Periplasmic binding protein-like II"/>
    <property type="match status" value="1"/>
</dbReference>
<reference evidence="10 11" key="1">
    <citation type="journal article" date="2021" name="Int. J. Syst. Evol. Microbiol.">
        <title>Amazonocrinis nigriterrae gen. nov., sp. nov., Atlanticothrix silvestris gen. nov., sp. nov. and Dendronalium phyllosphericum gen. nov., sp. nov., nostocacean cyanobacteria from Brazilian environments.</title>
        <authorList>
            <person name="Alvarenga D.O."/>
            <person name="Andreote A.P.D."/>
            <person name="Branco L.H.Z."/>
            <person name="Delbaje E."/>
            <person name="Cruz R.B."/>
            <person name="Varani A.M."/>
            <person name="Fiore M.F."/>
        </authorList>
    </citation>
    <scope>NUCLEOTIDE SEQUENCE [LARGE SCALE GENOMIC DNA]</scope>
    <source>
        <strain evidence="10 11">CENA67</strain>
    </source>
</reference>
<feature type="domain" description="ABC transmembrane type-1" evidence="9">
    <location>
        <begin position="17"/>
        <end position="199"/>
    </location>
</feature>
<keyword evidence="3 8" id="KW-0812">Transmembrane</keyword>
<feature type="transmembrane region" description="Helical" evidence="8">
    <location>
        <begin position="180"/>
        <end position="199"/>
    </location>
</feature>
<dbReference type="Proteomes" id="UP000632766">
    <property type="component" value="Unassembled WGS sequence"/>
</dbReference>
<feature type="transmembrane region" description="Helical" evidence="8">
    <location>
        <begin position="134"/>
        <end position="160"/>
    </location>
</feature>
<dbReference type="InterPro" id="IPR035906">
    <property type="entry name" value="MetI-like_sf"/>
</dbReference>
<evidence type="ECO:0000313" key="11">
    <source>
        <dbReference type="Proteomes" id="UP000632766"/>
    </source>
</evidence>
<dbReference type="Pfam" id="PF04069">
    <property type="entry name" value="OpuAC"/>
    <property type="match status" value="1"/>
</dbReference>
<organism evidence="10 11">
    <name type="scientific">Amazonocrinis nigriterrae CENA67</name>
    <dbReference type="NCBI Taxonomy" id="2794033"/>
    <lineage>
        <taxon>Bacteria</taxon>
        <taxon>Bacillati</taxon>
        <taxon>Cyanobacteriota</taxon>
        <taxon>Cyanophyceae</taxon>
        <taxon>Nostocales</taxon>
        <taxon>Nostocaceae</taxon>
        <taxon>Amazonocrinis</taxon>
        <taxon>Amazonocrinis nigriterrae</taxon>
    </lineage>
</organism>
<evidence type="ECO:0000313" key="10">
    <source>
        <dbReference type="EMBL" id="MBH8561596.1"/>
    </source>
</evidence>
<proteinExistence type="inferred from homology"/>
<dbReference type="InterPro" id="IPR000515">
    <property type="entry name" value="MetI-like"/>
</dbReference>
<dbReference type="GO" id="GO:0043190">
    <property type="term" value="C:ATP-binding cassette (ABC) transporter complex"/>
    <property type="evidence" value="ECO:0007669"/>
    <property type="project" value="InterPro"/>
</dbReference>
<keyword evidence="5 8" id="KW-0472">Membrane</keyword>
<feature type="transmembrane region" description="Helical" evidence="8">
    <location>
        <begin position="76"/>
        <end position="95"/>
    </location>
</feature>